<feature type="transmembrane region" description="Helical" evidence="7">
    <location>
        <begin position="239"/>
        <end position="259"/>
    </location>
</feature>
<gene>
    <name evidence="8" type="ORF">SAMN04487947_3199</name>
</gene>
<comment type="subcellular location">
    <subcellularLocation>
        <location evidence="1">Membrane</location>
        <topology evidence="1">Multi-pass membrane protein</topology>
    </subcellularLocation>
</comment>
<evidence type="ECO:0000256" key="2">
    <source>
        <dbReference type="ARBA" id="ARBA00009773"/>
    </source>
</evidence>
<keyword evidence="5 7" id="KW-0472">Membrane</keyword>
<evidence type="ECO:0000256" key="7">
    <source>
        <dbReference type="SAM" id="Phobius"/>
    </source>
</evidence>
<proteinExistence type="inferred from homology"/>
<dbReference type="RefSeq" id="WP_089809447.1">
    <property type="nucleotide sequence ID" value="NZ_FOYT01000003.1"/>
</dbReference>
<dbReference type="InterPro" id="IPR002549">
    <property type="entry name" value="AI-2E-like"/>
</dbReference>
<feature type="region of interest" description="Disordered" evidence="6">
    <location>
        <begin position="388"/>
        <end position="442"/>
    </location>
</feature>
<feature type="transmembrane region" description="Helical" evidence="7">
    <location>
        <begin position="174"/>
        <end position="199"/>
    </location>
</feature>
<dbReference type="Pfam" id="PF01594">
    <property type="entry name" value="AI-2E_transport"/>
    <property type="match status" value="1"/>
</dbReference>
<keyword evidence="9" id="KW-1185">Reference proteome</keyword>
<organism evidence="8 9">
    <name type="scientific">Halogeometricum rufum</name>
    <dbReference type="NCBI Taxonomy" id="553469"/>
    <lineage>
        <taxon>Archaea</taxon>
        <taxon>Methanobacteriati</taxon>
        <taxon>Methanobacteriota</taxon>
        <taxon>Stenosarchaea group</taxon>
        <taxon>Halobacteria</taxon>
        <taxon>Halobacteriales</taxon>
        <taxon>Haloferacaceae</taxon>
        <taxon>Halogeometricum</taxon>
    </lineage>
</organism>
<evidence type="ECO:0000256" key="4">
    <source>
        <dbReference type="ARBA" id="ARBA00022989"/>
    </source>
</evidence>
<dbReference type="GO" id="GO:0016020">
    <property type="term" value="C:membrane"/>
    <property type="evidence" value="ECO:0007669"/>
    <property type="project" value="UniProtKB-SubCell"/>
</dbReference>
<evidence type="ECO:0000256" key="3">
    <source>
        <dbReference type="ARBA" id="ARBA00022692"/>
    </source>
</evidence>
<evidence type="ECO:0000256" key="6">
    <source>
        <dbReference type="SAM" id="MobiDB-lite"/>
    </source>
</evidence>
<accession>A0A1I6IGH4</accession>
<dbReference type="EMBL" id="FOYT01000003">
    <property type="protein sequence ID" value="SFR65788.1"/>
    <property type="molecule type" value="Genomic_DNA"/>
</dbReference>
<protein>
    <submittedName>
        <fullName evidence="8">Predicted PurR-regulated permease PerM</fullName>
    </submittedName>
</protein>
<dbReference type="PANTHER" id="PTHR21716">
    <property type="entry name" value="TRANSMEMBRANE PROTEIN"/>
    <property type="match status" value="1"/>
</dbReference>
<dbReference type="PANTHER" id="PTHR21716:SF4">
    <property type="entry name" value="TRANSMEMBRANE PROTEIN 245"/>
    <property type="match status" value="1"/>
</dbReference>
<sequence>MAEEPNTESSASDPSETDHAGGVAATVEWPALDRGRAALWFVTLVLVAGLLYVGWRYVGTVVVGLFVYYVTRPVLRRVETRFGSRTVAVALTLSVVALPLLFVAGWTFAILLTSLDDLLESDVLGDVEAFVQPYLDLTSLLTQLGVFLDEVLRDPSRLSDVDLGAFVGDAVGSILGWVGVAVNVGIHAFIVLILVFYLLRDDYLVARWARNTFVEEGGRLESYFVTVDRDLHNVYFGNILNALLTGILAATTYGLLNVFAPTATRIPEAAFLGILVGAASLVPVIGIKLVTWPVGAYLLGRALWFDPEAVWFPVVFFAVSFVIVDYVPDQLLRPYVSGRTLHVGAVMLAYTVGPLLFGWYGIFLAPLLFVVAFEFGRILFPWLLDASQSDREPADGSDSESARPRPSAEAPISERREADDSNSEADRRVSGPVERDGPAPNE</sequence>
<evidence type="ECO:0000313" key="8">
    <source>
        <dbReference type="EMBL" id="SFR65788.1"/>
    </source>
</evidence>
<evidence type="ECO:0000256" key="5">
    <source>
        <dbReference type="ARBA" id="ARBA00023136"/>
    </source>
</evidence>
<feature type="transmembrane region" description="Helical" evidence="7">
    <location>
        <begin position="271"/>
        <end position="290"/>
    </location>
</feature>
<dbReference type="OrthoDB" id="282734at2157"/>
<comment type="similarity">
    <text evidence="2">Belongs to the autoinducer-2 exporter (AI-2E) (TC 2.A.86) family.</text>
</comment>
<keyword evidence="4 7" id="KW-1133">Transmembrane helix</keyword>
<keyword evidence="3 7" id="KW-0812">Transmembrane</keyword>
<feature type="compositionally biased region" description="Basic and acidic residues" evidence="6">
    <location>
        <begin position="412"/>
        <end position="442"/>
    </location>
</feature>
<dbReference type="Proteomes" id="UP000198531">
    <property type="component" value="Unassembled WGS sequence"/>
</dbReference>
<reference evidence="9" key="1">
    <citation type="submission" date="2016-10" db="EMBL/GenBank/DDBJ databases">
        <authorList>
            <person name="Varghese N."/>
            <person name="Submissions S."/>
        </authorList>
    </citation>
    <scope>NUCLEOTIDE SEQUENCE [LARGE SCALE GENOMIC DNA]</scope>
    <source>
        <strain evidence="9">CGMCC 1.7736</strain>
    </source>
</reference>
<evidence type="ECO:0000256" key="1">
    <source>
        <dbReference type="ARBA" id="ARBA00004141"/>
    </source>
</evidence>
<feature type="transmembrane region" description="Helical" evidence="7">
    <location>
        <begin position="82"/>
        <end position="109"/>
    </location>
</feature>
<evidence type="ECO:0000313" key="9">
    <source>
        <dbReference type="Proteomes" id="UP000198531"/>
    </source>
</evidence>
<feature type="region of interest" description="Disordered" evidence="6">
    <location>
        <begin position="1"/>
        <end position="20"/>
    </location>
</feature>
<dbReference type="AlphaFoldDB" id="A0A1I6IGH4"/>
<dbReference type="STRING" id="553469.SAMN04487947_3199"/>
<feature type="transmembrane region" description="Helical" evidence="7">
    <location>
        <begin position="37"/>
        <end position="70"/>
    </location>
</feature>
<feature type="transmembrane region" description="Helical" evidence="7">
    <location>
        <begin position="310"/>
        <end position="328"/>
    </location>
</feature>
<name>A0A1I6IGH4_9EURY</name>